<evidence type="ECO:0000256" key="6">
    <source>
        <dbReference type="SAM" id="MobiDB-lite"/>
    </source>
</evidence>
<comment type="caution">
    <text evidence="9">The sequence shown here is derived from an EMBL/GenBank/DDBJ whole genome shotgun (WGS) entry which is preliminary data.</text>
</comment>
<dbReference type="PROSITE" id="PS51352">
    <property type="entry name" value="THIOREDOXIN_2"/>
    <property type="match status" value="1"/>
</dbReference>
<proteinExistence type="inferred from homology"/>
<dbReference type="InterPro" id="IPR012336">
    <property type="entry name" value="Thioredoxin-like_fold"/>
</dbReference>
<dbReference type="InterPro" id="IPR013766">
    <property type="entry name" value="Thioredoxin_domain"/>
</dbReference>
<keyword evidence="7" id="KW-0812">Transmembrane</keyword>
<dbReference type="RefSeq" id="WP_138054388.1">
    <property type="nucleotide sequence ID" value="NZ_VAWE01000001.1"/>
</dbReference>
<evidence type="ECO:0000313" key="9">
    <source>
        <dbReference type="EMBL" id="TLQ45030.1"/>
    </source>
</evidence>
<feature type="region of interest" description="Disordered" evidence="6">
    <location>
        <begin position="195"/>
        <end position="215"/>
    </location>
</feature>
<keyword evidence="3" id="KW-0560">Oxidoreductase</keyword>
<evidence type="ECO:0000256" key="3">
    <source>
        <dbReference type="ARBA" id="ARBA00023002"/>
    </source>
</evidence>
<feature type="compositionally biased region" description="Basic and acidic residues" evidence="6">
    <location>
        <begin position="195"/>
        <end position="209"/>
    </location>
</feature>
<feature type="domain" description="Thioredoxin" evidence="8">
    <location>
        <begin position="48"/>
        <end position="247"/>
    </location>
</feature>
<evidence type="ECO:0000256" key="5">
    <source>
        <dbReference type="ARBA" id="ARBA00023284"/>
    </source>
</evidence>
<feature type="transmembrane region" description="Helical" evidence="7">
    <location>
        <begin position="21"/>
        <end position="39"/>
    </location>
</feature>
<dbReference type="GO" id="GO:0016491">
    <property type="term" value="F:oxidoreductase activity"/>
    <property type="evidence" value="ECO:0007669"/>
    <property type="project" value="UniProtKB-KW"/>
</dbReference>
<gene>
    <name evidence="9" type="ORF">FEF34_19985</name>
</gene>
<dbReference type="Proteomes" id="UP000305921">
    <property type="component" value="Unassembled WGS sequence"/>
</dbReference>
<dbReference type="Pfam" id="PF13462">
    <property type="entry name" value="Thioredoxin_4"/>
    <property type="match status" value="1"/>
</dbReference>
<dbReference type="AlphaFoldDB" id="A0A5R9E4X1"/>
<feature type="compositionally biased region" description="Low complexity" evidence="6">
    <location>
        <begin position="259"/>
        <end position="296"/>
    </location>
</feature>
<dbReference type="SUPFAM" id="SSF52833">
    <property type="entry name" value="Thioredoxin-like"/>
    <property type="match status" value="1"/>
</dbReference>
<evidence type="ECO:0000313" key="10">
    <source>
        <dbReference type="Proteomes" id="UP000305921"/>
    </source>
</evidence>
<evidence type="ECO:0000256" key="4">
    <source>
        <dbReference type="ARBA" id="ARBA00023157"/>
    </source>
</evidence>
<comment type="similarity">
    <text evidence="1">Belongs to the thioredoxin family. DsbA subfamily.</text>
</comment>
<organism evidence="9 10">
    <name type="scientific">Streptomyces marianii</name>
    <dbReference type="NCBI Taxonomy" id="1817406"/>
    <lineage>
        <taxon>Bacteria</taxon>
        <taxon>Bacillati</taxon>
        <taxon>Actinomycetota</taxon>
        <taxon>Actinomycetes</taxon>
        <taxon>Kitasatosporales</taxon>
        <taxon>Streptomycetaceae</taxon>
        <taxon>Streptomyces</taxon>
    </lineage>
</organism>
<dbReference type="PANTHER" id="PTHR13887:SF14">
    <property type="entry name" value="DISULFIDE BOND FORMATION PROTEIN D"/>
    <property type="match status" value="1"/>
</dbReference>
<evidence type="ECO:0000256" key="2">
    <source>
        <dbReference type="ARBA" id="ARBA00022729"/>
    </source>
</evidence>
<dbReference type="PANTHER" id="PTHR13887">
    <property type="entry name" value="GLUTATHIONE S-TRANSFERASE KAPPA"/>
    <property type="match status" value="1"/>
</dbReference>
<evidence type="ECO:0000256" key="1">
    <source>
        <dbReference type="ARBA" id="ARBA00005791"/>
    </source>
</evidence>
<keyword evidence="7" id="KW-1133">Transmembrane helix</keyword>
<protein>
    <submittedName>
        <fullName evidence="9">Disulfide bond formation protein DsbA</fullName>
    </submittedName>
</protein>
<accession>A0A5R9E4X1</accession>
<feature type="region of interest" description="Disordered" evidence="6">
    <location>
        <begin position="248"/>
        <end position="296"/>
    </location>
</feature>
<keyword evidence="5" id="KW-0676">Redox-active center</keyword>
<dbReference type="InterPro" id="IPR036249">
    <property type="entry name" value="Thioredoxin-like_sf"/>
</dbReference>
<keyword evidence="4" id="KW-1015">Disulfide bond</keyword>
<name>A0A5R9E4X1_9ACTN</name>
<dbReference type="EMBL" id="VAWE01000001">
    <property type="protein sequence ID" value="TLQ45030.1"/>
    <property type="molecule type" value="Genomic_DNA"/>
</dbReference>
<evidence type="ECO:0000256" key="7">
    <source>
        <dbReference type="SAM" id="Phobius"/>
    </source>
</evidence>
<keyword evidence="2" id="KW-0732">Signal</keyword>
<dbReference type="OrthoDB" id="117402at2"/>
<dbReference type="Gene3D" id="3.40.30.10">
    <property type="entry name" value="Glutaredoxin"/>
    <property type="match status" value="1"/>
</dbReference>
<keyword evidence="7" id="KW-0472">Membrane</keyword>
<keyword evidence="10" id="KW-1185">Reference proteome</keyword>
<sequence length="296" mass="30597">MPASRTPAPSGTRPARSLKPFGYGAAVAAAAVLLGFVSYTATKPDDSTTGGRSVADVSAEPDAGVYPELEKLARRDAADPLALGRADAPVVMVEYADFKCGYCGKFARDTEPELIRKYVEKGVLRIEWRNFPIFGEESEAAARAAWAAGRQGRFWQFHKAAYADGAKEKGFGEQQLRELAAVAGVKDLARFTRDADSEEARQAVARDQEEGYGLGATSTPSFVVNGRPIAGAQPAGTFVDAIEAARKAVTTEPAGPESAPTALAPGATAPGTPAPGTTAPGTTAPGTPVPGTAGGE</sequence>
<evidence type="ECO:0000259" key="8">
    <source>
        <dbReference type="PROSITE" id="PS51352"/>
    </source>
</evidence>
<reference evidence="9 10" key="1">
    <citation type="submission" date="2019-05" db="EMBL/GenBank/DDBJ databases">
        <title>Streptomyces marianii sp. nov., a novel marine actinomycete from southern coast of India.</title>
        <authorList>
            <person name="Iniyan A.M."/>
            <person name="Wink J."/>
            <person name="Ramprasad E."/>
            <person name="Ramana C.V."/>
            <person name="Bunk B."/>
            <person name="Sproer C."/>
            <person name="Joseph F.-J.R.S."/>
            <person name="Vincent S.G.P."/>
        </authorList>
    </citation>
    <scope>NUCLEOTIDE SEQUENCE [LARGE SCALE GENOMIC DNA]</scope>
    <source>
        <strain evidence="9 10">ICN19</strain>
    </source>
</reference>